<dbReference type="EMBL" id="PQGA01000008">
    <property type="protein sequence ID" value="POR50639.1"/>
    <property type="molecule type" value="Genomic_DNA"/>
</dbReference>
<evidence type="ECO:0000256" key="1">
    <source>
        <dbReference type="ARBA" id="ARBA00002393"/>
    </source>
</evidence>
<dbReference type="GO" id="GO:0016887">
    <property type="term" value="F:ATP hydrolysis activity"/>
    <property type="evidence" value="ECO:0007669"/>
    <property type="project" value="InterPro"/>
</dbReference>
<dbReference type="GO" id="GO:0000731">
    <property type="term" value="P:DNA synthesis involved in DNA repair"/>
    <property type="evidence" value="ECO:0007669"/>
    <property type="project" value="TreeGrafter"/>
</dbReference>
<dbReference type="Gene3D" id="1.10.8.60">
    <property type="match status" value="1"/>
</dbReference>
<evidence type="ECO:0000259" key="7">
    <source>
        <dbReference type="SMART" id="SM00382"/>
    </source>
</evidence>
<dbReference type="GO" id="GO:0003677">
    <property type="term" value="F:DNA binding"/>
    <property type="evidence" value="ECO:0007669"/>
    <property type="project" value="InterPro"/>
</dbReference>
<dbReference type="InterPro" id="IPR008921">
    <property type="entry name" value="DNA_pol3_clamp-load_cplx_C"/>
</dbReference>
<dbReference type="InterPro" id="IPR003593">
    <property type="entry name" value="AAA+_ATPase"/>
</dbReference>
<keyword evidence="4" id="KW-0235">DNA replication</keyword>
<evidence type="ECO:0000256" key="5">
    <source>
        <dbReference type="ARBA" id="ARBA00022741"/>
    </source>
</evidence>
<keyword evidence="9" id="KW-1185">Reference proteome</keyword>
<comment type="caution">
    <text evidence="8">The sequence shown here is derived from an EMBL/GenBank/DDBJ whole genome shotgun (WGS) entry which is preliminary data.</text>
</comment>
<dbReference type="InterPro" id="IPR003959">
    <property type="entry name" value="ATPase_AAA_core"/>
</dbReference>
<dbReference type="PANTHER" id="PTHR13779">
    <property type="entry name" value="WERNER HELICASE-INTERACTING PROTEIN 1 FAMILY MEMBER"/>
    <property type="match status" value="1"/>
</dbReference>
<accession>A0A2S4M7Q3</accession>
<dbReference type="InterPro" id="IPR021886">
    <property type="entry name" value="MgsA_C"/>
</dbReference>
<proteinExistence type="inferred from homology"/>
<comment type="similarity">
    <text evidence="2">Belongs to the AAA ATPase family. RarA/MGS1/WRNIP1 subfamily.</text>
</comment>
<protein>
    <recommendedName>
        <fullName evidence="3">Replication-associated recombination protein A</fullName>
    </recommendedName>
</protein>
<evidence type="ECO:0000313" key="9">
    <source>
        <dbReference type="Proteomes" id="UP000237381"/>
    </source>
</evidence>
<keyword evidence="6" id="KW-0067">ATP-binding</keyword>
<dbReference type="InterPro" id="IPR051314">
    <property type="entry name" value="AAA_ATPase_RarA/MGS1/WRNIP1"/>
</dbReference>
<dbReference type="AlphaFoldDB" id="A0A2S4M7Q3"/>
<dbReference type="GO" id="GO:0006261">
    <property type="term" value="P:DNA-templated DNA replication"/>
    <property type="evidence" value="ECO:0007669"/>
    <property type="project" value="TreeGrafter"/>
</dbReference>
<dbReference type="OrthoDB" id="9778364at2"/>
<dbReference type="Gene3D" id="3.40.50.300">
    <property type="entry name" value="P-loop containing nucleotide triphosphate hydrolases"/>
    <property type="match status" value="1"/>
</dbReference>
<dbReference type="Proteomes" id="UP000237381">
    <property type="component" value="Unassembled WGS sequence"/>
</dbReference>
<dbReference type="Pfam" id="PF16193">
    <property type="entry name" value="AAA_assoc_2"/>
    <property type="match status" value="1"/>
</dbReference>
<dbReference type="FunFam" id="1.20.272.10:FF:000001">
    <property type="entry name" value="Putative AAA family ATPase"/>
    <property type="match status" value="1"/>
</dbReference>
<dbReference type="GO" id="GO:0017116">
    <property type="term" value="F:single-stranded DNA helicase activity"/>
    <property type="evidence" value="ECO:0007669"/>
    <property type="project" value="TreeGrafter"/>
</dbReference>
<comment type="function">
    <text evidence="1">DNA-dependent ATPase that plays important roles in cellular responses to stalled DNA replication processes.</text>
</comment>
<evidence type="ECO:0000256" key="2">
    <source>
        <dbReference type="ARBA" id="ARBA00008959"/>
    </source>
</evidence>
<dbReference type="InterPro" id="IPR027417">
    <property type="entry name" value="P-loop_NTPase"/>
</dbReference>
<dbReference type="Gene3D" id="1.20.272.10">
    <property type="match status" value="1"/>
</dbReference>
<reference evidence="8 9" key="1">
    <citation type="submission" date="2018-01" db="EMBL/GenBank/DDBJ databases">
        <title>Genomic Encyclopedia of Type Strains, Phase III (KMG-III): the genomes of soil and plant-associated and newly described type strains.</title>
        <authorList>
            <person name="Whitman W."/>
        </authorList>
    </citation>
    <scope>NUCLEOTIDE SEQUENCE [LARGE SCALE GENOMIC DNA]</scope>
    <source>
        <strain evidence="8 9">JCM 18070</strain>
    </source>
</reference>
<sequence>MADLFASQAQPLQPRVPLAESLRPATFADVIGQAHLLGAGKPLQRAFAAGEAHSMILWGPPGVGKTTLGRLAAQAFDGEFVALSAVLDGIKAIRATLDGVQERLARTGRRTILFIDEIHRLNASQQDALLPFVRAEQVILIGATTENPSFEVSRALLARVRVHVLHPLDARELRQLFERARERALVDLDFDAGAVNALLDYADGDARRLLNLLEQIRTLATATGTRSIDEAFVSGLLTRGARRFDKGGEQFYDQISALHKSVRGSNPDAALYWLTRMLDGGVKRSYLARRIIAIGWDDIGLADPRALRYASDAVKASEMLGGEEGDLALAQAVLLLACAAKSNAGGVALMHARGFVAQDGARPVPAHLSVAAQALALAGGQGAGYRNPHDEPHGLAAGQRYFPDGVTQPHWYQPVPRGMEARLAERLDGLRGLDDEAWEED</sequence>
<feature type="domain" description="AAA+ ATPase" evidence="7">
    <location>
        <begin position="51"/>
        <end position="170"/>
    </location>
</feature>
<keyword evidence="5" id="KW-0547">Nucleotide-binding</keyword>
<dbReference type="Gene3D" id="1.10.3710.10">
    <property type="entry name" value="DNA polymerase III clamp loader subunits, C-terminal domain"/>
    <property type="match status" value="1"/>
</dbReference>
<evidence type="ECO:0000256" key="3">
    <source>
        <dbReference type="ARBA" id="ARBA00020776"/>
    </source>
</evidence>
<dbReference type="GO" id="GO:0008047">
    <property type="term" value="F:enzyme activator activity"/>
    <property type="evidence" value="ECO:0007669"/>
    <property type="project" value="TreeGrafter"/>
</dbReference>
<dbReference type="GO" id="GO:0005524">
    <property type="term" value="F:ATP binding"/>
    <property type="evidence" value="ECO:0007669"/>
    <property type="project" value="UniProtKB-KW"/>
</dbReference>
<dbReference type="PANTHER" id="PTHR13779:SF7">
    <property type="entry name" value="ATPASE WRNIP1"/>
    <property type="match status" value="1"/>
</dbReference>
<dbReference type="FunFam" id="3.40.50.300:FF:000137">
    <property type="entry name" value="Replication-associated recombination protein A"/>
    <property type="match status" value="1"/>
</dbReference>
<name>A0A2S4M7Q3_9BURK</name>
<dbReference type="SUPFAM" id="SSF52540">
    <property type="entry name" value="P-loop containing nucleoside triphosphate hydrolases"/>
    <property type="match status" value="1"/>
</dbReference>
<dbReference type="Pfam" id="PF12002">
    <property type="entry name" value="MgsA_C"/>
    <property type="match status" value="1"/>
</dbReference>
<dbReference type="CDD" id="cd18139">
    <property type="entry name" value="HLD_clamp_RarA"/>
    <property type="match status" value="1"/>
</dbReference>
<dbReference type="CDD" id="cd00009">
    <property type="entry name" value="AAA"/>
    <property type="match status" value="1"/>
</dbReference>
<dbReference type="Pfam" id="PF00004">
    <property type="entry name" value="AAA"/>
    <property type="match status" value="1"/>
</dbReference>
<dbReference type="SUPFAM" id="SSF48019">
    <property type="entry name" value="post-AAA+ oligomerization domain-like"/>
    <property type="match status" value="1"/>
</dbReference>
<evidence type="ECO:0000256" key="4">
    <source>
        <dbReference type="ARBA" id="ARBA00022705"/>
    </source>
</evidence>
<dbReference type="SMART" id="SM00382">
    <property type="entry name" value="AAA"/>
    <property type="match status" value="1"/>
</dbReference>
<evidence type="ECO:0000256" key="6">
    <source>
        <dbReference type="ARBA" id="ARBA00022840"/>
    </source>
</evidence>
<gene>
    <name evidence="8" type="ORF">B0G62_108131</name>
</gene>
<dbReference type="InterPro" id="IPR032423">
    <property type="entry name" value="AAA_assoc_2"/>
</dbReference>
<dbReference type="RefSeq" id="WP_103705325.1">
    <property type="nucleotide sequence ID" value="NZ_PQGA01000008.1"/>
</dbReference>
<organism evidence="8 9">
    <name type="scientific">Paraburkholderia eburnea</name>
    <dbReference type="NCBI Taxonomy" id="1189126"/>
    <lineage>
        <taxon>Bacteria</taxon>
        <taxon>Pseudomonadati</taxon>
        <taxon>Pseudomonadota</taxon>
        <taxon>Betaproteobacteria</taxon>
        <taxon>Burkholderiales</taxon>
        <taxon>Burkholderiaceae</taxon>
        <taxon>Paraburkholderia</taxon>
    </lineage>
</organism>
<evidence type="ECO:0000313" key="8">
    <source>
        <dbReference type="EMBL" id="POR50639.1"/>
    </source>
</evidence>